<accession>A0ABV7L500</accession>
<proteinExistence type="predicted"/>
<evidence type="ECO:0008006" key="3">
    <source>
        <dbReference type="Google" id="ProtNLM"/>
    </source>
</evidence>
<dbReference type="EMBL" id="JBHRTR010000034">
    <property type="protein sequence ID" value="MFC3229726.1"/>
    <property type="molecule type" value="Genomic_DNA"/>
</dbReference>
<gene>
    <name evidence="1" type="ORF">ACFOGJ_20930</name>
</gene>
<evidence type="ECO:0000313" key="1">
    <source>
        <dbReference type="EMBL" id="MFC3229726.1"/>
    </source>
</evidence>
<dbReference type="Proteomes" id="UP001595528">
    <property type="component" value="Unassembled WGS sequence"/>
</dbReference>
<protein>
    <recommendedName>
        <fullName evidence="3">Antitoxin VbhA domain-containing protein</fullName>
    </recommendedName>
</protein>
<reference evidence="2" key="1">
    <citation type="journal article" date="2019" name="Int. J. Syst. Evol. Microbiol.">
        <title>The Global Catalogue of Microorganisms (GCM) 10K type strain sequencing project: providing services to taxonomists for standard genome sequencing and annotation.</title>
        <authorList>
            <consortium name="The Broad Institute Genomics Platform"/>
            <consortium name="The Broad Institute Genome Sequencing Center for Infectious Disease"/>
            <person name="Wu L."/>
            <person name="Ma J."/>
        </authorList>
    </citation>
    <scope>NUCLEOTIDE SEQUENCE [LARGE SCALE GENOMIC DNA]</scope>
    <source>
        <strain evidence="2">KCTC 42964</strain>
    </source>
</reference>
<sequence length="71" mass="7918">MMPTPEEIARRLELFEQGLANAAVEGQHLDPSDELFARSLIEKGLSVEEQATAMTAHFEANPLRGRRVGRQ</sequence>
<name>A0ABV7L500_9PROT</name>
<evidence type="ECO:0000313" key="2">
    <source>
        <dbReference type="Proteomes" id="UP001595528"/>
    </source>
</evidence>
<keyword evidence="2" id="KW-1185">Reference proteome</keyword>
<dbReference type="RefSeq" id="WP_379904198.1">
    <property type="nucleotide sequence ID" value="NZ_JBHRTR010000034.1"/>
</dbReference>
<comment type="caution">
    <text evidence="1">The sequence shown here is derived from an EMBL/GenBank/DDBJ whole genome shotgun (WGS) entry which is preliminary data.</text>
</comment>
<organism evidence="1 2">
    <name type="scientific">Marinibaculum pumilum</name>
    <dbReference type="NCBI Taxonomy" id="1766165"/>
    <lineage>
        <taxon>Bacteria</taxon>
        <taxon>Pseudomonadati</taxon>
        <taxon>Pseudomonadota</taxon>
        <taxon>Alphaproteobacteria</taxon>
        <taxon>Rhodospirillales</taxon>
        <taxon>Rhodospirillaceae</taxon>
        <taxon>Marinibaculum</taxon>
    </lineage>
</organism>